<feature type="region of interest" description="Disordered" evidence="1">
    <location>
        <begin position="1"/>
        <end position="49"/>
    </location>
</feature>
<gene>
    <name evidence="2" type="ORF">B0H67DRAFT_557686</name>
</gene>
<evidence type="ECO:0000313" key="2">
    <source>
        <dbReference type="EMBL" id="KAK0704985.1"/>
    </source>
</evidence>
<keyword evidence="3" id="KW-1185">Reference proteome</keyword>
<dbReference type="EMBL" id="JAUKUA010000007">
    <property type="protein sequence ID" value="KAK0704985.1"/>
    <property type="molecule type" value="Genomic_DNA"/>
</dbReference>
<sequence>MTTYAGPSPGYTPLDTTAAPRPSSDPAGSGLDTDSILTGPPPYTESTTFTPTTHLQIETPGKAAFSLPLPPRPDPIPIFLLSPTPSTPIPTYTSLRPTRGSGSCFLVPGSPGPSDTLHVPLSTTLYRFGPGRHPHVRLFAPGSATPTPNPFLDDNGAAGAGDGDVDLSTWDAFDVLPSGLLTRAVHFRTRLGTFEWRYASRRERKAIGADSLLVLDRVVKVARARNRGEVKDEEVRTPVAQLVRNGEFRSEGSRASSAGNGGRLMVDWKTGEKGEEEMVLVLVVTTVLVMLKREVDRRRAQQIAIMAGAAGSG</sequence>
<reference evidence="2" key="1">
    <citation type="submission" date="2023-06" db="EMBL/GenBank/DDBJ databases">
        <title>Genome-scale phylogeny and comparative genomics of the fungal order Sordariales.</title>
        <authorList>
            <consortium name="Lawrence Berkeley National Laboratory"/>
            <person name="Hensen N."/>
            <person name="Bonometti L."/>
            <person name="Westerberg I."/>
            <person name="Brannstrom I.O."/>
            <person name="Guillou S."/>
            <person name="Cros-Aarteil S."/>
            <person name="Calhoun S."/>
            <person name="Haridas S."/>
            <person name="Kuo A."/>
            <person name="Mondo S."/>
            <person name="Pangilinan J."/>
            <person name="Riley R."/>
            <person name="Labutti K."/>
            <person name="Andreopoulos B."/>
            <person name="Lipzen A."/>
            <person name="Chen C."/>
            <person name="Yanf M."/>
            <person name="Daum C."/>
            <person name="Ng V."/>
            <person name="Clum A."/>
            <person name="Steindorff A."/>
            <person name="Ohm R."/>
            <person name="Martin F."/>
            <person name="Silar P."/>
            <person name="Natvig D."/>
            <person name="Lalanne C."/>
            <person name="Gautier V."/>
            <person name="Ament-Velasquez S.L."/>
            <person name="Kruys A."/>
            <person name="Hutchinson M.I."/>
            <person name="Powell A.J."/>
            <person name="Barry K."/>
            <person name="Miller A.N."/>
            <person name="Grigoriev I.V."/>
            <person name="Debuchy R."/>
            <person name="Gladieux P."/>
            <person name="Thoren M.H."/>
            <person name="Johannesson H."/>
        </authorList>
    </citation>
    <scope>NUCLEOTIDE SEQUENCE</scope>
    <source>
        <strain evidence="2">SMH4607-1</strain>
    </source>
</reference>
<dbReference type="Proteomes" id="UP001172102">
    <property type="component" value="Unassembled WGS sequence"/>
</dbReference>
<proteinExistence type="predicted"/>
<name>A0AA39ZWM8_9PEZI</name>
<organism evidence="2 3">
    <name type="scientific">Lasiosphaeris hirsuta</name>
    <dbReference type="NCBI Taxonomy" id="260670"/>
    <lineage>
        <taxon>Eukaryota</taxon>
        <taxon>Fungi</taxon>
        <taxon>Dikarya</taxon>
        <taxon>Ascomycota</taxon>
        <taxon>Pezizomycotina</taxon>
        <taxon>Sordariomycetes</taxon>
        <taxon>Sordariomycetidae</taxon>
        <taxon>Sordariales</taxon>
        <taxon>Lasiosphaeriaceae</taxon>
        <taxon>Lasiosphaeris</taxon>
    </lineage>
</organism>
<protein>
    <submittedName>
        <fullName evidence="2">Uncharacterized protein</fullName>
    </submittedName>
</protein>
<dbReference type="AlphaFoldDB" id="A0AA39ZWM8"/>
<evidence type="ECO:0000313" key="3">
    <source>
        <dbReference type="Proteomes" id="UP001172102"/>
    </source>
</evidence>
<accession>A0AA39ZWM8</accession>
<comment type="caution">
    <text evidence="2">The sequence shown here is derived from an EMBL/GenBank/DDBJ whole genome shotgun (WGS) entry which is preliminary data.</text>
</comment>
<evidence type="ECO:0000256" key="1">
    <source>
        <dbReference type="SAM" id="MobiDB-lite"/>
    </source>
</evidence>